<dbReference type="InterPro" id="IPR018946">
    <property type="entry name" value="PhoD-like_MPP"/>
</dbReference>
<dbReference type="EMBL" id="JBBUTG010000003">
    <property type="protein sequence ID" value="MEK8030702.1"/>
    <property type="molecule type" value="Genomic_DNA"/>
</dbReference>
<dbReference type="PANTHER" id="PTHR43606">
    <property type="entry name" value="PHOSPHATASE, PUTATIVE (AFU_ORTHOLOGUE AFUA_6G08710)-RELATED"/>
    <property type="match status" value="1"/>
</dbReference>
<feature type="domain" description="PhoD-like phosphatase metallophosphatase" evidence="1">
    <location>
        <begin position="211"/>
        <end position="388"/>
    </location>
</feature>
<comment type="caution">
    <text evidence="2">The sequence shown here is derived from an EMBL/GenBank/DDBJ whole genome shotgun (WGS) entry which is preliminary data.</text>
</comment>
<name>A0ABU9BL58_9BURK</name>
<evidence type="ECO:0000259" key="1">
    <source>
        <dbReference type="Pfam" id="PF09423"/>
    </source>
</evidence>
<protein>
    <submittedName>
        <fullName evidence="2">Alkaline phosphatase D family protein</fullName>
    </submittedName>
</protein>
<organism evidence="2 3">
    <name type="scientific">Ideonella lacteola</name>
    <dbReference type="NCBI Taxonomy" id="2984193"/>
    <lineage>
        <taxon>Bacteria</taxon>
        <taxon>Pseudomonadati</taxon>
        <taxon>Pseudomonadota</taxon>
        <taxon>Betaproteobacteria</taxon>
        <taxon>Burkholderiales</taxon>
        <taxon>Sphaerotilaceae</taxon>
        <taxon>Ideonella</taxon>
    </lineage>
</organism>
<dbReference type="Proteomes" id="UP001371218">
    <property type="component" value="Unassembled WGS sequence"/>
</dbReference>
<proteinExistence type="predicted"/>
<dbReference type="Gene3D" id="3.60.21.70">
    <property type="entry name" value="PhoD-like phosphatase"/>
    <property type="match status" value="1"/>
</dbReference>
<reference evidence="2 3" key="1">
    <citation type="submission" date="2024-04" db="EMBL/GenBank/DDBJ databases">
        <title>Novel species of the genus Ideonella isolated from streams.</title>
        <authorList>
            <person name="Lu H."/>
        </authorList>
    </citation>
    <scope>NUCLEOTIDE SEQUENCE [LARGE SCALE GENOMIC DNA]</scope>
    <source>
        <strain evidence="2 3">DXS29W</strain>
    </source>
</reference>
<evidence type="ECO:0000313" key="2">
    <source>
        <dbReference type="EMBL" id="MEK8030702.1"/>
    </source>
</evidence>
<sequence length="517" mass="56272">MKTWSDGAEPAPQGWRRRMAALMLGCLLGAAAVAQTPGLPSHGPMVGAVTVDSAAVWARWNGPGTARITYKASGPGPAIDGPDIEITADHDFTGRFELPGLAAGTTYSYTLQFTEAAGQITRNASSYFKTLPTLPTTLSFSVLGDFMTRQRASKALRTAATPRPNFVLIVGDLDHSDPARQPNTQSYYPIEQADTVLHNLRVMRRAMRDPSTPLGADFVKAFVTSKTAQQLQIPLYYAWDDHDYCMNNADIGCPFGDLARAVYRDYFLPAADNGLRSDQLCGETGDWQSFNYGELASFFMLDVRSNRNAAAGQMLGQCQKQWLLDGLSRSTAVWKFIVSPVTFNPGTKPWDAWGAFPSERAELLNFIQDHQISNVIVLSADIHSSGAVDDGRNAGLPEVSVPHANMPSTWVDTYCRLDPADSRLLVSAPGTWMLGGLMEPNLQREPVACLGMDYSKKRVTPVAQPPFPLPGGEGPGYVRVDLNNSQVTIRVMTADGVQKRGYAADGSPADLKLELFR</sequence>
<dbReference type="PANTHER" id="PTHR43606:SF2">
    <property type="entry name" value="ALKALINE PHOSPHATASE FAMILY PROTEIN (AFU_ORTHOLOGUE AFUA_5G03860)"/>
    <property type="match status" value="1"/>
</dbReference>
<accession>A0ABU9BL58</accession>
<dbReference type="InterPro" id="IPR038607">
    <property type="entry name" value="PhoD-like_sf"/>
</dbReference>
<dbReference type="SUPFAM" id="SSF56300">
    <property type="entry name" value="Metallo-dependent phosphatases"/>
    <property type="match status" value="1"/>
</dbReference>
<dbReference type="InterPro" id="IPR029052">
    <property type="entry name" value="Metallo-depent_PP-like"/>
</dbReference>
<gene>
    <name evidence="2" type="ORF">AACH06_07670</name>
</gene>
<dbReference type="RefSeq" id="WP_341425061.1">
    <property type="nucleotide sequence ID" value="NZ_JBBUTG010000003.1"/>
</dbReference>
<evidence type="ECO:0000313" key="3">
    <source>
        <dbReference type="Proteomes" id="UP001371218"/>
    </source>
</evidence>
<dbReference type="InterPro" id="IPR052900">
    <property type="entry name" value="Phospholipid_Metab_Enz"/>
</dbReference>
<keyword evidence="3" id="KW-1185">Reference proteome</keyword>
<dbReference type="Pfam" id="PF09423">
    <property type="entry name" value="PhoD"/>
    <property type="match status" value="1"/>
</dbReference>